<keyword evidence="3" id="KW-0846">Cobalamin</keyword>
<dbReference type="GO" id="GO:0046872">
    <property type="term" value="F:metal ion binding"/>
    <property type="evidence" value="ECO:0007669"/>
    <property type="project" value="InterPro"/>
</dbReference>
<feature type="domain" description="Methylmalonyl-CoA mutase alpha/beta chain catalytic" evidence="6">
    <location>
        <begin position="122"/>
        <end position="456"/>
    </location>
</feature>
<evidence type="ECO:0000256" key="4">
    <source>
        <dbReference type="ARBA" id="ARBA00023235"/>
    </source>
</evidence>
<dbReference type="Gene3D" id="3.20.20.240">
    <property type="entry name" value="Methylmalonyl-CoA mutase"/>
    <property type="match status" value="1"/>
</dbReference>
<dbReference type="GO" id="GO:0031419">
    <property type="term" value="F:cobalamin binding"/>
    <property type="evidence" value="ECO:0007669"/>
    <property type="project" value="UniProtKB-KW"/>
</dbReference>
<evidence type="ECO:0000313" key="8">
    <source>
        <dbReference type="Proteomes" id="UP000248021"/>
    </source>
</evidence>
<protein>
    <submittedName>
        <fullName evidence="7">Heterodimeric methylmalonyl-CoA mutase small subunit</fullName>
    </submittedName>
</protein>
<dbReference type="GO" id="GO:0004494">
    <property type="term" value="F:methylmalonyl-CoA mutase activity"/>
    <property type="evidence" value="ECO:0007669"/>
    <property type="project" value="UniProtKB-EC"/>
</dbReference>
<evidence type="ECO:0000313" key="7">
    <source>
        <dbReference type="EMBL" id="PXW55609.1"/>
    </source>
</evidence>
<dbReference type="AlphaFoldDB" id="A0A2V3U0J7"/>
<dbReference type="PANTHER" id="PTHR48101:SF4">
    <property type="entry name" value="METHYLMALONYL-COA MUTASE, MITOCHONDRIAL"/>
    <property type="match status" value="1"/>
</dbReference>
<dbReference type="GO" id="GO:0005737">
    <property type="term" value="C:cytoplasm"/>
    <property type="evidence" value="ECO:0007669"/>
    <property type="project" value="TreeGrafter"/>
</dbReference>
<dbReference type="OrthoDB" id="9762378at2"/>
<comment type="caution">
    <text evidence="7">The sequence shown here is derived from an EMBL/GenBank/DDBJ whole genome shotgun (WGS) entry which is preliminary data.</text>
</comment>
<evidence type="ECO:0000256" key="3">
    <source>
        <dbReference type="ARBA" id="ARBA00022628"/>
    </source>
</evidence>
<dbReference type="GO" id="GO:0019678">
    <property type="term" value="P:propionate metabolic process, methylmalonyl pathway"/>
    <property type="evidence" value="ECO:0007669"/>
    <property type="project" value="TreeGrafter"/>
</dbReference>
<comment type="cofactor">
    <cofactor evidence="1">
        <name>adenosylcob(III)alamin</name>
        <dbReference type="ChEBI" id="CHEBI:18408"/>
    </cofactor>
</comment>
<dbReference type="CDD" id="cd03677">
    <property type="entry name" value="MM_CoA_mutase_beta"/>
    <property type="match status" value="1"/>
</dbReference>
<dbReference type="Proteomes" id="UP000248021">
    <property type="component" value="Unassembled WGS sequence"/>
</dbReference>
<dbReference type="Pfam" id="PF01642">
    <property type="entry name" value="MM_CoA_mutase"/>
    <property type="match status" value="1"/>
</dbReference>
<evidence type="ECO:0000256" key="1">
    <source>
        <dbReference type="ARBA" id="ARBA00001922"/>
    </source>
</evidence>
<dbReference type="PANTHER" id="PTHR48101">
    <property type="entry name" value="METHYLMALONYL-COA MUTASE, MITOCHONDRIAL-RELATED"/>
    <property type="match status" value="1"/>
</dbReference>
<dbReference type="RefSeq" id="WP_110376413.1">
    <property type="nucleotide sequence ID" value="NZ_JAHBRY010000001.1"/>
</dbReference>
<reference evidence="7 8" key="1">
    <citation type="submission" date="2018-05" db="EMBL/GenBank/DDBJ databases">
        <title>Genomic Encyclopedia of Type Strains, Phase IV (KMG-IV): sequencing the most valuable type-strain genomes for metagenomic binning, comparative biology and taxonomic classification.</title>
        <authorList>
            <person name="Goeker M."/>
        </authorList>
    </citation>
    <scope>NUCLEOTIDE SEQUENCE [LARGE SCALE GENOMIC DNA]</scope>
    <source>
        <strain evidence="7 8">DSM 6462</strain>
    </source>
</reference>
<gene>
    <name evidence="7" type="ORF">C7450_10916</name>
</gene>
<dbReference type="Gene3D" id="3.40.50.280">
    <property type="entry name" value="Cobalamin-binding domain"/>
    <property type="match status" value="1"/>
</dbReference>
<accession>A0A2V3U0J7</accession>
<name>A0A2V3U0J7_9HYPH</name>
<keyword evidence="8" id="KW-1185">Reference proteome</keyword>
<keyword evidence="5" id="KW-0170">Cobalt</keyword>
<keyword evidence="4" id="KW-0413">Isomerase</keyword>
<sequence>MTAHREPAAASAEAHSPDIPGVDEWRALVDKVLKGADFERVLVGRTADGIRIDPLYAKASGAPRALRAAPGRWTIAQPVDHPDGAEANRLALADLNGGADALTLVCEGARGARGFGLPVTAISDALDNVHLDLIRLRVEPPPFAGQAVFAALGAVIAGRGLDAGSLAIDWGVDPIGDMAATGTAPKPWPELATDAAALVASVRAAGFRGAVLRADGRVHHEAGATEAQELAAVLACGVAYLRALEAAGVPLDEARRAISFTLVADADEFLTVAKLRALRRLWAAVERASGLAPAPIQLAAETAWRMTTRHDPFVNMLRNTMAVFSAAVGGADVITVLPHTAPLGLADAFARRMARNTQIILAEESNIWRVADPAAGAGGFEALTAALCDTAWGLFQRIEAEGGLAAMLASGAWQAEVATAREARAKAIARRKQPLTGTTAFPNLDEAPVAVLMPAVQPEEETGADIPAAAFPAMKAARVAEPVERLRDHAVARGYTVLLATLGKPADFAARAGFARGVFETGGLRTTGSEGFASYEALIAAYRASGAPIACISSSDDRYDSLAADAAVPGETLAEEAARGLVAAGCEMVMLAGAGGAREAARREAGVDAFLVAGMDVVDFLEKTMARLDAQDASSEAEGGA</sequence>
<evidence type="ECO:0000256" key="5">
    <source>
        <dbReference type="ARBA" id="ARBA00023285"/>
    </source>
</evidence>
<dbReference type="InterPro" id="IPR016176">
    <property type="entry name" value="Cbl-dep_enz_cat"/>
</dbReference>
<dbReference type="EMBL" id="QJJK01000009">
    <property type="protein sequence ID" value="PXW55609.1"/>
    <property type="molecule type" value="Genomic_DNA"/>
</dbReference>
<dbReference type="SUPFAM" id="SSF52242">
    <property type="entry name" value="Cobalamin (vitamin B12)-binding domain"/>
    <property type="match status" value="1"/>
</dbReference>
<comment type="similarity">
    <text evidence="2">Belongs to the methylmalonyl-CoA mutase family.</text>
</comment>
<dbReference type="InterPro" id="IPR006099">
    <property type="entry name" value="MeMalonylCoA_mutase_a/b_cat"/>
</dbReference>
<organism evidence="7 8">
    <name type="scientific">Chelatococcus asaccharovorans</name>
    <dbReference type="NCBI Taxonomy" id="28210"/>
    <lineage>
        <taxon>Bacteria</taxon>
        <taxon>Pseudomonadati</taxon>
        <taxon>Pseudomonadota</taxon>
        <taxon>Alphaproteobacteria</taxon>
        <taxon>Hyphomicrobiales</taxon>
        <taxon>Chelatococcaceae</taxon>
        <taxon>Chelatococcus</taxon>
    </lineage>
</organism>
<dbReference type="InterPro" id="IPR036724">
    <property type="entry name" value="Cobalamin-bd_sf"/>
</dbReference>
<dbReference type="SUPFAM" id="SSF51703">
    <property type="entry name" value="Cobalamin (vitamin B12)-dependent enzymes"/>
    <property type="match status" value="1"/>
</dbReference>
<proteinExistence type="inferred from homology"/>
<evidence type="ECO:0000256" key="2">
    <source>
        <dbReference type="ARBA" id="ARBA00008465"/>
    </source>
</evidence>
<evidence type="ECO:0000259" key="6">
    <source>
        <dbReference type="Pfam" id="PF01642"/>
    </source>
</evidence>